<dbReference type="STRING" id="996801.BW723_03855"/>
<evidence type="ECO:0000313" key="2">
    <source>
        <dbReference type="Proteomes" id="UP000092612"/>
    </source>
</evidence>
<accession>A0A1B8TUY3</accession>
<dbReference type="InterPro" id="IPR046713">
    <property type="entry name" value="DUF6786"/>
</dbReference>
<keyword evidence="2" id="KW-1185">Reference proteome</keyword>
<name>A0A1B8TUY3_9FLAO</name>
<dbReference type="OrthoDB" id="1113889at2"/>
<dbReference type="RefSeq" id="WP_068362038.1">
    <property type="nucleotide sequence ID" value="NZ_CP019337.1"/>
</dbReference>
<organism evidence="1 2">
    <name type="scientific">Polaribacter reichenbachii</name>
    <dbReference type="NCBI Taxonomy" id="996801"/>
    <lineage>
        <taxon>Bacteria</taxon>
        <taxon>Pseudomonadati</taxon>
        <taxon>Bacteroidota</taxon>
        <taxon>Flavobacteriia</taxon>
        <taxon>Flavobacteriales</taxon>
        <taxon>Flavobacteriaceae</taxon>
    </lineage>
</organism>
<dbReference type="EMBL" id="LSFL01000035">
    <property type="protein sequence ID" value="OBY63501.1"/>
    <property type="molecule type" value="Genomic_DNA"/>
</dbReference>
<comment type="caution">
    <text evidence="1">The sequence shown here is derived from an EMBL/GenBank/DDBJ whole genome shotgun (WGS) entry which is preliminary data.</text>
</comment>
<dbReference type="PROSITE" id="PS51257">
    <property type="entry name" value="PROKAR_LIPOPROTEIN"/>
    <property type="match status" value="1"/>
</dbReference>
<dbReference type="KEGG" id="prn:BW723_03855"/>
<protein>
    <recommendedName>
        <fullName evidence="3">Lipoprotein</fullName>
    </recommendedName>
</protein>
<evidence type="ECO:0000313" key="1">
    <source>
        <dbReference type="EMBL" id="OBY63501.1"/>
    </source>
</evidence>
<proteinExistence type="predicted"/>
<dbReference type="Pfam" id="PF20583">
    <property type="entry name" value="DUF6786"/>
    <property type="match status" value="1"/>
</dbReference>
<evidence type="ECO:0008006" key="3">
    <source>
        <dbReference type="Google" id="ProtNLM"/>
    </source>
</evidence>
<gene>
    <name evidence="1" type="ORF">LPB301_11850</name>
</gene>
<reference evidence="2" key="1">
    <citation type="submission" date="2016-02" db="EMBL/GenBank/DDBJ databases">
        <title>Paenibacillus sp. LPB0068, isolated from Crassostrea gigas.</title>
        <authorList>
            <person name="Shin S.-K."/>
            <person name="Yi H."/>
        </authorList>
    </citation>
    <scope>NUCLEOTIDE SEQUENCE [LARGE SCALE GENOMIC DNA]</scope>
    <source>
        <strain evidence="2">KCTC 23969</strain>
    </source>
</reference>
<sequence>MTNSKFLLFIICFVSIISCSKKTEESYGYKVNKIAAKTKVFELISKNGDSRIAIAPKIQGKILTSTYSGFNGASNGWLNSNIFDEENPDLAAIGGEERVWFGPLGGQHSFYYQQKKPLSEDNWQVPKSLSTEAYKLKLFTKEKIVMSKKMKLTNFIGTQFDFEVFRKIKLINKEQLRKNLSLKINKNLMYVGYETEHSIQNLGKEKWTKETGLVSIWSAGMFKGSDKSVVILPLTKDVELDSIYQYMGKLDKSRLQIKNKTVLFKADGKYRSKIGIPNKIATPIYGCYIKEKQQLIIVQYHQTTHQLFSNSKVSIQNNPYLGEVIPIYNNGPMDYAKTNETSFFELESTSPFLELEPYQYSSHYHRVYHFSGDENELNKISEQLLGIALKDCSL</sequence>
<dbReference type="Proteomes" id="UP000092612">
    <property type="component" value="Unassembled WGS sequence"/>
</dbReference>
<dbReference type="AlphaFoldDB" id="A0A1B8TUY3"/>